<gene>
    <name evidence="1" type="ORF">F5148DRAFT_982770</name>
</gene>
<dbReference type="EMBL" id="JAGFNK010000168">
    <property type="protein sequence ID" value="KAI9462546.1"/>
    <property type="molecule type" value="Genomic_DNA"/>
</dbReference>
<evidence type="ECO:0000313" key="1">
    <source>
        <dbReference type="EMBL" id="KAI9462546.1"/>
    </source>
</evidence>
<proteinExistence type="predicted"/>
<organism evidence="1 2">
    <name type="scientific">Russula earlei</name>
    <dbReference type="NCBI Taxonomy" id="71964"/>
    <lineage>
        <taxon>Eukaryota</taxon>
        <taxon>Fungi</taxon>
        <taxon>Dikarya</taxon>
        <taxon>Basidiomycota</taxon>
        <taxon>Agaricomycotina</taxon>
        <taxon>Agaricomycetes</taxon>
        <taxon>Russulales</taxon>
        <taxon>Russulaceae</taxon>
        <taxon>Russula</taxon>
    </lineage>
</organism>
<name>A0ACC0U5C5_9AGAM</name>
<evidence type="ECO:0000313" key="2">
    <source>
        <dbReference type="Proteomes" id="UP001207468"/>
    </source>
</evidence>
<keyword evidence="2" id="KW-1185">Reference proteome</keyword>
<accession>A0ACC0U5C5</accession>
<sequence length="478" mass="52623">MAPLRIAFIHPDLGIGGAERLVVDAAVGLQKLGHNVEIYTSHHDSAHCFDETRDGTLVVHSIRPPFPRNIRHKFHILLAHLRQLHLTYHLLRTDACSYDVFFVDQLSTCIPALRFLARKRVVFYCHFPDKLLANGEFIQGKMKKRGGILKQAYRFPMDWLEEVTTRNADIILANSSFTSGVFRAYFPSIVQEPRVVHPGINLLSYERVSNNSEPDILMVSSDRPTFLSLNRFEKKKNIALAIDAFALFKQGLLEAGNNVLLQRSRLVIGGGYDSRVEENMMTLVSLIDRAKSAALSYTIVSPPSAKTTIPPFNMTIDDPDVLFVLNFTTAQRAALLTASSTLALLYTPANEHFGIVPVEAMSSGLPVLACDSGGPTESIADNPPSAQTGWLRAPEAQGWATALVEIAKLNPDDRSALAGRARARARELFGMDAMALKLESALAEAAEMGQVPVPAALWFGSFITVALFSYLMAIIYAS</sequence>
<protein>
    <submittedName>
        <fullName evidence="1">Glycosyltransferase family 4 protein</fullName>
    </submittedName>
</protein>
<comment type="caution">
    <text evidence="1">The sequence shown here is derived from an EMBL/GenBank/DDBJ whole genome shotgun (WGS) entry which is preliminary data.</text>
</comment>
<dbReference type="Proteomes" id="UP001207468">
    <property type="component" value="Unassembled WGS sequence"/>
</dbReference>
<reference evidence="1" key="1">
    <citation type="submission" date="2021-03" db="EMBL/GenBank/DDBJ databases">
        <title>Evolutionary priming and transition to the ectomycorrhizal habit in an iconic lineage of mushroom-forming fungi: is preadaptation a requirement?</title>
        <authorList>
            <consortium name="DOE Joint Genome Institute"/>
            <person name="Looney B.P."/>
            <person name="Miyauchi S."/>
            <person name="Morin E."/>
            <person name="Drula E."/>
            <person name="Courty P.E."/>
            <person name="Chicoki N."/>
            <person name="Fauchery L."/>
            <person name="Kohler A."/>
            <person name="Kuo A."/>
            <person name="LaButti K."/>
            <person name="Pangilinan J."/>
            <person name="Lipzen A."/>
            <person name="Riley R."/>
            <person name="Andreopoulos W."/>
            <person name="He G."/>
            <person name="Johnson J."/>
            <person name="Barry K.W."/>
            <person name="Grigoriev I.V."/>
            <person name="Nagy L."/>
            <person name="Hibbett D."/>
            <person name="Henrissat B."/>
            <person name="Matheny P.B."/>
            <person name="Labbe J."/>
            <person name="Martin A.F."/>
        </authorList>
    </citation>
    <scope>NUCLEOTIDE SEQUENCE</scope>
    <source>
        <strain evidence="1">BPL698</strain>
    </source>
</reference>